<evidence type="ECO:0000313" key="3">
    <source>
        <dbReference type="Proteomes" id="UP001622594"/>
    </source>
</evidence>
<protein>
    <submittedName>
        <fullName evidence="2">Uncharacterized protein</fullName>
    </submittedName>
</protein>
<dbReference type="EMBL" id="CP108188">
    <property type="protein sequence ID" value="WTR74351.1"/>
    <property type="molecule type" value="Genomic_DNA"/>
</dbReference>
<accession>A0ABZ1LLJ5</accession>
<keyword evidence="3" id="KW-1185">Reference proteome</keyword>
<evidence type="ECO:0000256" key="1">
    <source>
        <dbReference type="SAM" id="MobiDB-lite"/>
    </source>
</evidence>
<reference evidence="2 3" key="1">
    <citation type="submission" date="2022-10" db="EMBL/GenBank/DDBJ databases">
        <title>The complete genomes of actinobacterial strains from the NBC collection.</title>
        <authorList>
            <person name="Joergensen T.S."/>
            <person name="Alvarez Arevalo M."/>
            <person name="Sterndorff E.B."/>
            <person name="Faurdal D."/>
            <person name="Vuksanovic O."/>
            <person name="Mourched A.-S."/>
            <person name="Charusanti P."/>
            <person name="Shaw S."/>
            <person name="Blin K."/>
            <person name="Weber T."/>
        </authorList>
    </citation>
    <scope>NUCLEOTIDE SEQUENCE [LARGE SCALE GENOMIC DNA]</scope>
    <source>
        <strain evidence="2 3">NBC_00123</strain>
    </source>
</reference>
<organism evidence="2 3">
    <name type="scientific">Streptomyces zaomyceticus</name>
    <dbReference type="NCBI Taxonomy" id="68286"/>
    <lineage>
        <taxon>Bacteria</taxon>
        <taxon>Bacillati</taxon>
        <taxon>Actinomycetota</taxon>
        <taxon>Actinomycetes</taxon>
        <taxon>Kitasatosporales</taxon>
        <taxon>Streptomycetaceae</taxon>
        <taxon>Streptomyces</taxon>
    </lineage>
</organism>
<name>A0ABZ1LLJ5_9ACTN</name>
<proteinExistence type="predicted"/>
<evidence type="ECO:0000313" key="2">
    <source>
        <dbReference type="EMBL" id="WTR74351.1"/>
    </source>
</evidence>
<dbReference type="RefSeq" id="WP_371637147.1">
    <property type="nucleotide sequence ID" value="NZ_CP108062.1"/>
</dbReference>
<dbReference type="Proteomes" id="UP001622594">
    <property type="component" value="Chromosome"/>
</dbReference>
<sequence>MSVAPAGIVPAARGAGVAAVEGAGVGAVAGRATRTDVVAAEAAPGAFPGTPPPSAGEVAGAAEA</sequence>
<feature type="region of interest" description="Disordered" evidence="1">
    <location>
        <begin position="43"/>
        <end position="64"/>
    </location>
</feature>
<gene>
    <name evidence="2" type="ORF">OG814_36190</name>
</gene>